<proteinExistence type="predicted"/>
<keyword evidence="3" id="KW-1185">Reference proteome</keyword>
<feature type="transmembrane region" description="Helical" evidence="1">
    <location>
        <begin position="337"/>
        <end position="359"/>
    </location>
</feature>
<dbReference type="Proteomes" id="UP000653305">
    <property type="component" value="Unassembled WGS sequence"/>
</dbReference>
<evidence type="ECO:0000313" key="3">
    <source>
        <dbReference type="Proteomes" id="UP000653305"/>
    </source>
</evidence>
<protein>
    <submittedName>
        <fullName evidence="2">Uncharacterized protein</fullName>
    </submittedName>
</protein>
<accession>A0A830BDH4</accession>
<dbReference type="PANTHER" id="PTHR36353:SF1">
    <property type="entry name" value="TRANSMEMBRANE PROTEIN"/>
    <property type="match status" value="1"/>
</dbReference>
<feature type="transmembrane region" description="Helical" evidence="1">
    <location>
        <begin position="294"/>
        <end position="316"/>
    </location>
</feature>
<keyword evidence="1" id="KW-0812">Transmembrane</keyword>
<dbReference type="InterPro" id="IPR056715">
    <property type="entry name" value="DUF7813"/>
</dbReference>
<gene>
    <name evidence="2" type="ORF">PHJA_000461200</name>
</gene>
<dbReference type="OrthoDB" id="1295726at2759"/>
<sequence>MSTVPPHYLYSLIDRDPSLKIPPLPNRFLRTPAPLHPPPPPTPPRLLHLSASETLDDDFFSGASDFDRSLFHPSPRKPLPNATLLTLSDFNPNYGFSDSIADNGISFPGIVKPGIFSFNPSFQKNATVSDEEEEEEEIKSVQSGLKEDNGNAVVDFDFLIKGLELGNQDATSLFFLAGVLSAAYAYAVFAFIVTYTWASGVIFLKLVDHFLGNYRSLFRTLWDGSNIGIRRLSGFILMKWAVRDALSQLMGIYFFGEIEDQYVFFKVFLRVKFLPFANLAPWVKGHEWESSGFIVIWFLSDLLVGLMFAVDSWVVIVDSRRGGREIVKEGYRLLMALFWPAFEIRWLEVIICGSLGRWMLKRVFGEVLTMIFQSLVEIYFMVAWLVFYFAARQKDDANVGRTFGRRELEGLLDVAR</sequence>
<evidence type="ECO:0000313" key="2">
    <source>
        <dbReference type="EMBL" id="GFP83178.1"/>
    </source>
</evidence>
<keyword evidence="1" id="KW-0472">Membrane</keyword>
<dbReference type="EMBL" id="BMAC01000058">
    <property type="protein sequence ID" value="GFP83178.1"/>
    <property type="molecule type" value="Genomic_DNA"/>
</dbReference>
<name>A0A830BDH4_9LAMI</name>
<keyword evidence="1" id="KW-1133">Transmembrane helix</keyword>
<feature type="transmembrane region" description="Helical" evidence="1">
    <location>
        <begin position="173"/>
        <end position="198"/>
    </location>
</feature>
<dbReference type="PANTHER" id="PTHR36353">
    <property type="entry name" value="TRANSMEMBRANE PROTEIN"/>
    <property type="match status" value="1"/>
</dbReference>
<reference evidence="2" key="1">
    <citation type="submission" date="2020-07" db="EMBL/GenBank/DDBJ databases">
        <title>Ethylene signaling mediates host invasion by parasitic plants.</title>
        <authorList>
            <person name="Yoshida S."/>
        </authorList>
    </citation>
    <scope>NUCLEOTIDE SEQUENCE</scope>
    <source>
        <strain evidence="2">Okayama</strain>
    </source>
</reference>
<comment type="caution">
    <text evidence="2">The sequence shown here is derived from an EMBL/GenBank/DDBJ whole genome shotgun (WGS) entry which is preliminary data.</text>
</comment>
<organism evidence="2 3">
    <name type="scientific">Phtheirospermum japonicum</name>
    <dbReference type="NCBI Taxonomy" id="374723"/>
    <lineage>
        <taxon>Eukaryota</taxon>
        <taxon>Viridiplantae</taxon>
        <taxon>Streptophyta</taxon>
        <taxon>Embryophyta</taxon>
        <taxon>Tracheophyta</taxon>
        <taxon>Spermatophyta</taxon>
        <taxon>Magnoliopsida</taxon>
        <taxon>eudicotyledons</taxon>
        <taxon>Gunneridae</taxon>
        <taxon>Pentapetalae</taxon>
        <taxon>asterids</taxon>
        <taxon>lamiids</taxon>
        <taxon>Lamiales</taxon>
        <taxon>Orobanchaceae</taxon>
        <taxon>Orobanchaceae incertae sedis</taxon>
        <taxon>Phtheirospermum</taxon>
    </lineage>
</organism>
<dbReference type="AlphaFoldDB" id="A0A830BDH4"/>
<feature type="transmembrane region" description="Helical" evidence="1">
    <location>
        <begin position="371"/>
        <end position="391"/>
    </location>
</feature>
<evidence type="ECO:0000256" key="1">
    <source>
        <dbReference type="SAM" id="Phobius"/>
    </source>
</evidence>
<dbReference type="Pfam" id="PF25105">
    <property type="entry name" value="DUF7813"/>
    <property type="match status" value="1"/>
</dbReference>